<comment type="caution">
    <text evidence="2">The sequence shown here is derived from an EMBL/GenBank/DDBJ whole genome shotgun (WGS) entry which is preliminary data.</text>
</comment>
<dbReference type="InterPro" id="IPR035940">
    <property type="entry name" value="CAP_sf"/>
</dbReference>
<dbReference type="EMBL" id="JOJR01000004">
    <property type="protein sequence ID" value="RCN52853.1"/>
    <property type="molecule type" value="Genomic_DNA"/>
</dbReference>
<keyword evidence="3" id="KW-1185">Reference proteome</keyword>
<dbReference type="AlphaFoldDB" id="A0A368H8C3"/>
<dbReference type="InterPro" id="IPR014044">
    <property type="entry name" value="CAP_dom"/>
</dbReference>
<dbReference type="Proteomes" id="UP000252519">
    <property type="component" value="Unassembled WGS sequence"/>
</dbReference>
<accession>A0A368H8C3</accession>
<evidence type="ECO:0000313" key="2">
    <source>
        <dbReference type="EMBL" id="RCN52853.1"/>
    </source>
</evidence>
<dbReference type="SMART" id="SM00198">
    <property type="entry name" value="SCP"/>
    <property type="match status" value="1"/>
</dbReference>
<name>A0A368H8C3_ANCCA</name>
<gene>
    <name evidence="2" type="ORF">ANCCAN_00848</name>
</gene>
<dbReference type="Pfam" id="PF00188">
    <property type="entry name" value="CAP"/>
    <property type="match status" value="1"/>
</dbReference>
<evidence type="ECO:0000259" key="1">
    <source>
        <dbReference type="SMART" id="SM00198"/>
    </source>
</evidence>
<sequence length="242" mass="26923">MYNKNGAKAANPNLYTVAQNGFCGGCKDCVDGLCPKYFEPSYLTSKVCSNCGATPDYFRESALYQHNYYRRLLATGWAEDKKIMYAKPAKAMLELEYGKGLEDAAKAYITNNNGKCPEKAENPDLAGENFYLDHNYELTREEVIQKAMEHWWSPLKEKGFGNDLQYDNIKDNDVKALANVVYDKTAKMGCAARTCKPQGIIVVDCRYNEKIAAGVNVYETGKRSCNPCPTGKTCSKLGGLCV</sequence>
<dbReference type="CDD" id="cd05380">
    <property type="entry name" value="CAP_euk"/>
    <property type="match status" value="1"/>
</dbReference>
<reference evidence="2 3" key="1">
    <citation type="submission" date="2014-10" db="EMBL/GenBank/DDBJ databases">
        <title>Draft genome of the hookworm Ancylostoma caninum.</title>
        <authorList>
            <person name="Mitreva M."/>
        </authorList>
    </citation>
    <scope>NUCLEOTIDE SEQUENCE [LARGE SCALE GENOMIC DNA]</scope>
    <source>
        <strain evidence="2 3">Baltimore</strain>
    </source>
</reference>
<dbReference type="Gene3D" id="3.40.33.10">
    <property type="entry name" value="CAP"/>
    <property type="match status" value="1"/>
</dbReference>
<evidence type="ECO:0000313" key="3">
    <source>
        <dbReference type="Proteomes" id="UP000252519"/>
    </source>
</evidence>
<feature type="domain" description="SCP" evidence="1">
    <location>
        <begin position="57"/>
        <end position="219"/>
    </location>
</feature>
<dbReference type="STRING" id="29170.A0A368H8C3"/>
<protein>
    <submittedName>
        <fullName evidence="2">SCP-like protein</fullName>
    </submittedName>
</protein>
<proteinExistence type="predicted"/>
<organism evidence="2 3">
    <name type="scientific">Ancylostoma caninum</name>
    <name type="common">Dog hookworm</name>
    <dbReference type="NCBI Taxonomy" id="29170"/>
    <lineage>
        <taxon>Eukaryota</taxon>
        <taxon>Metazoa</taxon>
        <taxon>Ecdysozoa</taxon>
        <taxon>Nematoda</taxon>
        <taxon>Chromadorea</taxon>
        <taxon>Rhabditida</taxon>
        <taxon>Rhabditina</taxon>
        <taxon>Rhabditomorpha</taxon>
        <taxon>Strongyloidea</taxon>
        <taxon>Ancylostomatidae</taxon>
        <taxon>Ancylostomatinae</taxon>
        <taxon>Ancylostoma</taxon>
    </lineage>
</organism>
<dbReference type="OrthoDB" id="5823039at2759"/>
<dbReference type="SUPFAM" id="SSF55797">
    <property type="entry name" value="PR-1-like"/>
    <property type="match status" value="1"/>
</dbReference>